<sequence length="267" mass="28669">MAAPVPAGWDCHVHVFDASAPAAGAHYRPVARPLAEIEALAAANGCGHLVLVQPSVYGTDNALLLSALRQSPGRHRGVVVLAGDEDAAQLDATHAAGVRGVRFNLVSPVGSAREDAKRLLMQLAPLLRERGWHVQWYVAAGELPLLAQLQAECGLVFVLDHLAGLTPSSADDRAWTALAQLAQAGAWIKLSGWYRLQAERPYGALHPLIRRAATLFGEHMVWGSDWPHTSFAPNALPAYDTLLWPVIRVLGEDAAARVRAAGCRLYD</sequence>
<comment type="caution">
    <text evidence="2">The sequence shown here is derived from an EMBL/GenBank/DDBJ whole genome shotgun (WGS) entry which is preliminary data.</text>
</comment>
<dbReference type="InterPro" id="IPR052358">
    <property type="entry name" value="Aro_Compnd_Degr_Hydrolases"/>
</dbReference>
<dbReference type="Proteomes" id="UP000541185">
    <property type="component" value="Unassembled WGS sequence"/>
</dbReference>
<dbReference type="AlphaFoldDB" id="A0A848HBF5"/>
<dbReference type="InterPro" id="IPR032466">
    <property type="entry name" value="Metal_Hydrolase"/>
</dbReference>
<protein>
    <submittedName>
        <fullName evidence="2">Amidohydrolase family protein</fullName>
    </submittedName>
</protein>
<feature type="domain" description="Amidohydrolase-related" evidence="1">
    <location>
        <begin position="9"/>
        <end position="233"/>
    </location>
</feature>
<evidence type="ECO:0000313" key="3">
    <source>
        <dbReference type="Proteomes" id="UP000541185"/>
    </source>
</evidence>
<keyword evidence="2" id="KW-0378">Hydrolase</keyword>
<name>A0A848HBF5_9BURK</name>
<keyword evidence="3" id="KW-1185">Reference proteome</keyword>
<gene>
    <name evidence="2" type="ORF">HHL11_28960</name>
</gene>
<dbReference type="InterPro" id="IPR006680">
    <property type="entry name" value="Amidohydro-rel"/>
</dbReference>
<dbReference type="RefSeq" id="WP_169422072.1">
    <property type="nucleotide sequence ID" value="NZ_JABBFX010000003.1"/>
</dbReference>
<accession>A0A848HBF5</accession>
<dbReference type="EMBL" id="JABBFX010000003">
    <property type="protein sequence ID" value="NML47814.1"/>
    <property type="molecule type" value="Genomic_DNA"/>
</dbReference>
<reference evidence="2 3" key="1">
    <citation type="submission" date="2020-04" db="EMBL/GenBank/DDBJ databases">
        <title>Ramlibacter sp. G-1-2-2 isolated from soil.</title>
        <authorList>
            <person name="Dahal R.H."/>
        </authorList>
    </citation>
    <scope>NUCLEOTIDE SEQUENCE [LARGE SCALE GENOMIC DNA]</scope>
    <source>
        <strain evidence="2 3">G-1-2-2</strain>
    </source>
</reference>
<dbReference type="Gene3D" id="3.20.20.140">
    <property type="entry name" value="Metal-dependent hydrolases"/>
    <property type="match status" value="1"/>
</dbReference>
<proteinExistence type="predicted"/>
<dbReference type="SUPFAM" id="SSF51556">
    <property type="entry name" value="Metallo-dependent hydrolases"/>
    <property type="match status" value="1"/>
</dbReference>
<dbReference type="PANTHER" id="PTHR35563">
    <property type="entry name" value="BARREL METAL-DEPENDENT HYDROLASE, PUTATIVE (AFU_ORTHOLOGUE AFUA_1G16240)-RELATED"/>
    <property type="match status" value="1"/>
</dbReference>
<organism evidence="2 3">
    <name type="scientific">Ramlibacter agri</name>
    <dbReference type="NCBI Taxonomy" id="2728837"/>
    <lineage>
        <taxon>Bacteria</taxon>
        <taxon>Pseudomonadati</taxon>
        <taxon>Pseudomonadota</taxon>
        <taxon>Betaproteobacteria</taxon>
        <taxon>Burkholderiales</taxon>
        <taxon>Comamonadaceae</taxon>
        <taxon>Ramlibacter</taxon>
    </lineage>
</organism>
<dbReference type="PANTHER" id="PTHR35563:SF2">
    <property type="entry name" value="BARREL METAL-DEPENDENT HYDROLASE, PUTATIVE (AFU_ORTHOLOGUE AFUA_1G16240)-RELATED"/>
    <property type="match status" value="1"/>
</dbReference>
<dbReference type="Pfam" id="PF04909">
    <property type="entry name" value="Amidohydro_2"/>
    <property type="match status" value="1"/>
</dbReference>
<evidence type="ECO:0000259" key="1">
    <source>
        <dbReference type="Pfam" id="PF04909"/>
    </source>
</evidence>
<dbReference type="GO" id="GO:0016787">
    <property type="term" value="F:hydrolase activity"/>
    <property type="evidence" value="ECO:0007669"/>
    <property type="project" value="UniProtKB-KW"/>
</dbReference>
<evidence type="ECO:0000313" key="2">
    <source>
        <dbReference type="EMBL" id="NML47814.1"/>
    </source>
</evidence>